<organism evidence="6">
    <name type="scientific">Sarcoptes scabiei</name>
    <name type="common">Itch mite</name>
    <name type="synonym">Acarus scabiei</name>
    <dbReference type="NCBI Taxonomy" id="52283"/>
    <lineage>
        <taxon>Eukaryota</taxon>
        <taxon>Metazoa</taxon>
        <taxon>Ecdysozoa</taxon>
        <taxon>Arthropoda</taxon>
        <taxon>Chelicerata</taxon>
        <taxon>Arachnida</taxon>
        <taxon>Acari</taxon>
        <taxon>Acariformes</taxon>
        <taxon>Sarcoptiformes</taxon>
        <taxon>Astigmata</taxon>
        <taxon>Psoroptidia</taxon>
        <taxon>Sarcoptoidea</taxon>
        <taxon>Sarcoptidae</taxon>
        <taxon>Sarcoptinae</taxon>
        <taxon>Sarcoptes</taxon>
    </lineage>
</organism>
<dbReference type="EnsemblMetazoa" id="SSS_3652s_mrna">
    <property type="protein sequence ID" value="KAF7493351.1"/>
    <property type="gene ID" value="SSS_3652"/>
</dbReference>
<proteinExistence type="inferred from homology"/>
<keyword evidence="8" id="KW-1185">Reference proteome</keyword>
<dbReference type="EMBL" id="WVUK01000056">
    <property type="protein sequence ID" value="KAF7493351.1"/>
    <property type="molecule type" value="Genomic_DNA"/>
</dbReference>
<reference evidence="6" key="2">
    <citation type="submission" date="2020-01" db="EMBL/GenBank/DDBJ databases">
        <authorList>
            <person name="Korhonen P.K.K."/>
            <person name="Guangxu M.G."/>
            <person name="Wang T.W."/>
            <person name="Stroehlein A.J.S."/>
            <person name="Young N.D."/>
            <person name="Ang C.-S.A."/>
            <person name="Fernando D.W.F."/>
            <person name="Lu H.L."/>
            <person name="Taylor S.T."/>
            <person name="Ehtesham M.E.M."/>
            <person name="Najaraj S.H.N."/>
            <person name="Harsha G.H.G."/>
            <person name="Madugundu A.M."/>
            <person name="Renuse S.R."/>
            <person name="Holt D.H."/>
            <person name="Pandey A.P."/>
            <person name="Papenfuss A.P."/>
            <person name="Gasser R.B.G."/>
            <person name="Fischer K.F."/>
        </authorList>
    </citation>
    <scope>NUCLEOTIDE SEQUENCE</scope>
    <source>
        <strain evidence="6">SSS_KF_BRIS2020</strain>
    </source>
</reference>
<reference evidence="8" key="1">
    <citation type="journal article" date="2020" name="PLoS Negl. Trop. Dis.">
        <title>High-quality nuclear genome for Sarcoptes scabiei-A critical resource for a neglected parasite.</title>
        <authorList>
            <person name="Korhonen P.K."/>
            <person name="Gasser R.B."/>
            <person name="Ma G."/>
            <person name="Wang T."/>
            <person name="Stroehlein A.J."/>
            <person name="Young N.D."/>
            <person name="Ang C.S."/>
            <person name="Fernando D.D."/>
            <person name="Lu H.C."/>
            <person name="Taylor S."/>
            <person name="Reynolds S.L."/>
            <person name="Mofiz E."/>
            <person name="Najaraj S.H."/>
            <person name="Gowda H."/>
            <person name="Madugundu A."/>
            <person name="Renuse S."/>
            <person name="Holt D."/>
            <person name="Pandey A."/>
            <person name="Papenfuss A.T."/>
            <person name="Fischer K."/>
        </authorList>
    </citation>
    <scope>NUCLEOTIDE SEQUENCE [LARGE SCALE GENOMIC DNA]</scope>
</reference>
<dbReference type="PANTHER" id="PTHR23291">
    <property type="entry name" value="BAX INHIBITOR-RELATED"/>
    <property type="match status" value="1"/>
</dbReference>
<dbReference type="PANTHER" id="PTHR23291:SF47">
    <property type="entry name" value="TRANSMEMBRANE BAX INHIBITOR MOTIF CONTAINING 7"/>
    <property type="match status" value="1"/>
</dbReference>
<dbReference type="GO" id="GO:0016020">
    <property type="term" value="C:membrane"/>
    <property type="evidence" value="ECO:0007669"/>
    <property type="project" value="UniProtKB-SubCell"/>
</dbReference>
<feature type="transmembrane region" description="Helical" evidence="5">
    <location>
        <begin position="184"/>
        <end position="207"/>
    </location>
</feature>
<reference evidence="7" key="3">
    <citation type="submission" date="2022-06" db="UniProtKB">
        <authorList>
            <consortium name="EnsemblMetazoa"/>
        </authorList>
    </citation>
    <scope>IDENTIFICATION</scope>
</reference>
<name>A0A834VDZ7_SARSC</name>
<keyword evidence="2 5" id="KW-0812">Transmembrane</keyword>
<dbReference type="Proteomes" id="UP000070412">
    <property type="component" value="Unassembled WGS sequence"/>
</dbReference>
<accession>A0A834VDZ7</accession>
<keyword evidence="3 5" id="KW-1133">Transmembrane helix</keyword>
<evidence type="ECO:0000256" key="1">
    <source>
        <dbReference type="ARBA" id="ARBA00004141"/>
    </source>
</evidence>
<evidence type="ECO:0000256" key="5">
    <source>
        <dbReference type="RuleBase" id="RU004379"/>
    </source>
</evidence>
<feature type="transmembrane region" description="Helical" evidence="5">
    <location>
        <begin position="131"/>
        <end position="150"/>
    </location>
</feature>
<dbReference type="AlphaFoldDB" id="A0A834VDZ7"/>
<evidence type="ECO:0000313" key="8">
    <source>
        <dbReference type="Proteomes" id="UP000070412"/>
    </source>
</evidence>
<evidence type="ECO:0000313" key="6">
    <source>
        <dbReference type="EMBL" id="KAF7493351.1"/>
    </source>
</evidence>
<keyword evidence="4 5" id="KW-0472">Membrane</keyword>
<feature type="transmembrane region" description="Helical" evidence="5">
    <location>
        <begin position="71"/>
        <end position="91"/>
    </location>
</feature>
<dbReference type="Pfam" id="PF01027">
    <property type="entry name" value="Bax1-I"/>
    <property type="match status" value="1"/>
</dbReference>
<feature type="transmembrane region" description="Helical" evidence="5">
    <location>
        <begin position="157"/>
        <end position="178"/>
    </location>
</feature>
<evidence type="ECO:0000313" key="7">
    <source>
        <dbReference type="EnsemblMetazoa" id="KAF7493351.1"/>
    </source>
</evidence>
<evidence type="ECO:0000256" key="3">
    <source>
        <dbReference type="ARBA" id="ARBA00022989"/>
    </source>
</evidence>
<evidence type="ECO:0000256" key="4">
    <source>
        <dbReference type="ARBA" id="ARBA00023136"/>
    </source>
</evidence>
<gene>
    <name evidence="6" type="ORF">SSS_3652</name>
</gene>
<dbReference type="OMA" id="NQWESTS"/>
<comment type="similarity">
    <text evidence="5">Belongs to the BI1 family.</text>
</comment>
<comment type="subcellular location">
    <subcellularLocation>
        <location evidence="1">Membrane</location>
        <topology evidence="1">Multi-pass membrane protein</topology>
    </subcellularLocation>
</comment>
<protein>
    <submittedName>
        <fullName evidence="6">Protein lifeguard 1</fullName>
    </submittedName>
</protein>
<evidence type="ECO:0000256" key="2">
    <source>
        <dbReference type="ARBA" id="ARBA00022692"/>
    </source>
</evidence>
<feature type="transmembrane region" description="Helical" evidence="5">
    <location>
        <begin position="38"/>
        <end position="59"/>
    </location>
</feature>
<sequence>MPSYRIGRTDMERGSVSADSWENVFADKTIRNAFIRKVYGIVAFMLMITFLVIAAMRGIDSINDFVRSNNGRFLSIACMIGFLVLEIILVCCKSVRRSVPYNFILLFLMNLCLSISIGFVCVFYRLDSILIAAGITFVITLLVSIFSSFTSFDFTKLIWIMFMILIAFTLASIAMFFIRNRIAEMIYCTIGVIIFVIYLAIDTQLIVGGRSIELSEEEYILGAIKIYTDIIEIFIYLLHLIQR</sequence>
<dbReference type="OrthoDB" id="7933078at2759"/>
<feature type="transmembrane region" description="Helical" evidence="5">
    <location>
        <begin position="103"/>
        <end position="125"/>
    </location>
</feature>
<dbReference type="InterPro" id="IPR006214">
    <property type="entry name" value="Bax_inhibitor_1-related"/>
</dbReference>